<dbReference type="EMBL" id="AP019782">
    <property type="protein sequence ID" value="BBL69709.1"/>
    <property type="molecule type" value="Genomic_DNA"/>
</dbReference>
<protein>
    <submittedName>
        <fullName evidence="2">Uncharacterized protein</fullName>
    </submittedName>
</protein>
<keyword evidence="1" id="KW-0472">Membrane</keyword>
<gene>
    <name evidence="2" type="ORF">MoryE10_03150</name>
</gene>
<organism evidence="2 3">
    <name type="scientific">Methylogaea oryzae</name>
    <dbReference type="NCBI Taxonomy" id="1295382"/>
    <lineage>
        <taxon>Bacteria</taxon>
        <taxon>Pseudomonadati</taxon>
        <taxon>Pseudomonadota</taxon>
        <taxon>Gammaproteobacteria</taxon>
        <taxon>Methylococcales</taxon>
        <taxon>Methylococcaceae</taxon>
        <taxon>Methylogaea</taxon>
    </lineage>
</organism>
<reference evidence="2" key="1">
    <citation type="submission" date="2019-06" db="EMBL/GenBank/DDBJ databases">
        <title>Complete genome sequence of Methylogaea oryzae strain JCM16910.</title>
        <authorList>
            <person name="Asakawa S."/>
        </authorList>
    </citation>
    <scope>NUCLEOTIDE SEQUENCE</scope>
    <source>
        <strain evidence="2">E10</strain>
    </source>
</reference>
<keyword evidence="1" id="KW-0812">Transmembrane</keyword>
<name>A0A8D4VNC1_9GAMM</name>
<dbReference type="RefSeq" id="WP_054772754.1">
    <property type="nucleotide sequence ID" value="NZ_AP019782.1"/>
</dbReference>
<accession>A0A8D4VNC1</accession>
<keyword evidence="1" id="KW-1133">Transmembrane helix</keyword>
<feature type="transmembrane region" description="Helical" evidence="1">
    <location>
        <begin position="6"/>
        <end position="23"/>
    </location>
</feature>
<keyword evidence="3" id="KW-1185">Reference proteome</keyword>
<evidence type="ECO:0000313" key="3">
    <source>
        <dbReference type="Proteomes" id="UP000824988"/>
    </source>
</evidence>
<evidence type="ECO:0000313" key="2">
    <source>
        <dbReference type="EMBL" id="BBL69709.1"/>
    </source>
</evidence>
<sequence length="200" mass="21919">MSVFYINVAALLTATVGWVVYADRKGRSALYKYGGALFVAVVYTVMVGQIRQVVSGSGAPQEVKALPAVSGASVQSAQPQAETLSPAKAKALALAMEKTMGDVEQIVMVPRAIQDDDLYWKRFYRPLAAALNTWPTPWYEPKNSAIEPYQVCAEAALAIQAWGEMRHDGNIDERYAEQRRSEYMEKRPRCTAAVNVAVGA</sequence>
<dbReference type="AlphaFoldDB" id="A0A8D4VNC1"/>
<feature type="transmembrane region" description="Helical" evidence="1">
    <location>
        <begin position="30"/>
        <end position="50"/>
    </location>
</feature>
<proteinExistence type="predicted"/>
<dbReference type="KEGG" id="moz:MoryE10_03150"/>
<dbReference type="Proteomes" id="UP000824988">
    <property type="component" value="Chromosome"/>
</dbReference>
<evidence type="ECO:0000256" key="1">
    <source>
        <dbReference type="SAM" id="Phobius"/>
    </source>
</evidence>